<keyword evidence="2" id="KW-1133">Transmembrane helix</keyword>
<sequence length="933" mass="101836">MIGQVADRSEVVYEFMRARSLDGWWIWAVVVLGVIALLTLCVRFYRRDIVEISRPVGWTLMLLRLTAVIALVFFFFDLQRRTQRVVTRPSEVVLMVDTSQSMSLAGGIDPGSPSRVQLAETLLDDSPLLTQMRDEHRVSVYGFDAESEPTLWMSTDTADQSLDADSAARTQPDTADETVSATARRIAWFGGFAIAVGLLLALISLAIGATGLGQSVGWFLVTSASCLLIGGVSLGSVYCVQSPAPLASILGLSGPSDADDATEDAESTEAPGQGPSGVADWENQVAAVGSESRIGDAIRTVLTDHEPSTLAGIVVMTDGQNNGGVDLGSATALARRAGVSVYPVGLGSSRPATNVRVVDLDAPKRVYPGDKFAISAVLQGSGARPIEVEVQLLDGLDQTAANNDGNASTDSSGDTAVDLPSNVIDSRRVTLPVDGTLSGLRFEMEPESVGRRRVAVRIVAPEGDTNVRDDAQAARYEVVSRKLKVMMVAGGPTREYRFVRNLLYRDKSVELDVWLQTGQPGMSQDADLVLTSFPETPEDLFEYDAIIMFDPDWRSFDAASLQLIERWLAEQAGGLILVAGPVYHPMFFRGRTDPRISTVRGFFPVDLATRGALLGGGRQGGDDAWPLDFTPDAQRAEFLWIDQDPTSSFQIWDEFDGVYDFVGVKGLKPGAKAYSRFSDPTTRVGDELPVFMASQFYGSGRTYFQASGEMWRLRQASDAYFDRYYTQLIRWASEGRLLRDSNRGVLLVDNSKAMVGDTIAIRAVLTDDQFEPLQVPKVPVKVLTPGGTVMDLDLTPTPGQPRPGTYGGRLIVREAGGYEIRLTLGDVLAEQVLRQSVQVRLPTVELERPRRNDDGLTSLADLTAGRFFPLDDPASTNTVADELVRVIRPQPQTTVLPGNTDQDFTRRRNAALMWLIATFLTFEWVTRRLHRLA</sequence>
<proteinExistence type="predicted"/>
<dbReference type="AlphaFoldDB" id="A0A5C5Y2E2"/>
<organism evidence="3 4">
    <name type="scientific">Crateriforma conspicua</name>
    <dbReference type="NCBI Taxonomy" id="2527996"/>
    <lineage>
        <taxon>Bacteria</taxon>
        <taxon>Pseudomonadati</taxon>
        <taxon>Planctomycetota</taxon>
        <taxon>Planctomycetia</taxon>
        <taxon>Planctomycetales</taxon>
        <taxon>Planctomycetaceae</taxon>
        <taxon>Crateriforma</taxon>
    </lineage>
</organism>
<protein>
    <submittedName>
        <fullName evidence="3">von Willebrand factor type A domain protein</fullName>
    </submittedName>
</protein>
<feature type="compositionally biased region" description="Polar residues" evidence="1">
    <location>
        <begin position="399"/>
        <end position="414"/>
    </location>
</feature>
<evidence type="ECO:0000313" key="4">
    <source>
        <dbReference type="Proteomes" id="UP000317238"/>
    </source>
</evidence>
<feature type="compositionally biased region" description="Acidic residues" evidence="1">
    <location>
        <begin position="257"/>
        <end position="267"/>
    </location>
</feature>
<dbReference type="RefSeq" id="WP_146438615.1">
    <property type="nucleotide sequence ID" value="NZ_SJPL01000001.1"/>
</dbReference>
<feature type="region of interest" description="Disordered" evidence="1">
    <location>
        <begin position="255"/>
        <end position="279"/>
    </location>
</feature>
<name>A0A5C5Y2E2_9PLAN</name>
<dbReference type="Gene3D" id="3.40.50.880">
    <property type="match status" value="1"/>
</dbReference>
<keyword evidence="2" id="KW-0812">Transmembrane</keyword>
<dbReference type="EMBL" id="SJPL01000001">
    <property type="protein sequence ID" value="TWT68979.1"/>
    <property type="molecule type" value="Genomic_DNA"/>
</dbReference>
<evidence type="ECO:0000313" key="3">
    <source>
        <dbReference type="EMBL" id="TWT68979.1"/>
    </source>
</evidence>
<evidence type="ECO:0000256" key="1">
    <source>
        <dbReference type="SAM" id="MobiDB-lite"/>
    </source>
</evidence>
<reference evidence="3 4" key="1">
    <citation type="submission" date="2019-02" db="EMBL/GenBank/DDBJ databases">
        <title>Deep-cultivation of Planctomycetes and their phenomic and genomic characterization uncovers novel biology.</title>
        <authorList>
            <person name="Wiegand S."/>
            <person name="Jogler M."/>
            <person name="Boedeker C."/>
            <person name="Pinto D."/>
            <person name="Vollmers J."/>
            <person name="Rivas-Marin E."/>
            <person name="Kohn T."/>
            <person name="Peeters S.H."/>
            <person name="Heuer A."/>
            <person name="Rast P."/>
            <person name="Oberbeckmann S."/>
            <person name="Bunk B."/>
            <person name="Jeske O."/>
            <person name="Meyerdierks A."/>
            <person name="Storesund J.E."/>
            <person name="Kallscheuer N."/>
            <person name="Luecker S."/>
            <person name="Lage O.M."/>
            <person name="Pohl T."/>
            <person name="Merkel B.J."/>
            <person name="Hornburger P."/>
            <person name="Mueller R.-W."/>
            <person name="Bruemmer F."/>
            <person name="Labrenz M."/>
            <person name="Spormann A.M."/>
            <person name="Op Den Camp H."/>
            <person name="Overmann J."/>
            <person name="Amann R."/>
            <person name="Jetten M.S.M."/>
            <person name="Mascher T."/>
            <person name="Medema M.H."/>
            <person name="Devos D.P."/>
            <person name="Kaster A.-K."/>
            <person name="Ovreas L."/>
            <person name="Rohde M."/>
            <person name="Galperin M.Y."/>
            <person name="Jogler C."/>
        </authorList>
    </citation>
    <scope>NUCLEOTIDE SEQUENCE [LARGE SCALE GENOMIC DNA]</scope>
    <source>
        <strain evidence="3 4">Pan14r</strain>
    </source>
</reference>
<dbReference type="Gene3D" id="3.40.50.410">
    <property type="entry name" value="von Willebrand factor, type A domain"/>
    <property type="match status" value="2"/>
</dbReference>
<accession>A0A5C5Y2E2</accession>
<feature type="region of interest" description="Disordered" evidence="1">
    <location>
        <begin position="399"/>
        <end position="421"/>
    </location>
</feature>
<comment type="caution">
    <text evidence="3">The sequence shown here is derived from an EMBL/GenBank/DDBJ whole genome shotgun (WGS) entry which is preliminary data.</text>
</comment>
<dbReference type="InterPro" id="IPR036465">
    <property type="entry name" value="vWFA_dom_sf"/>
</dbReference>
<feature type="transmembrane region" description="Helical" evidence="2">
    <location>
        <begin position="24"/>
        <end position="45"/>
    </location>
</feature>
<dbReference type="InterPro" id="IPR029062">
    <property type="entry name" value="Class_I_gatase-like"/>
</dbReference>
<feature type="transmembrane region" description="Helical" evidence="2">
    <location>
        <begin position="57"/>
        <end position="76"/>
    </location>
</feature>
<dbReference type="SUPFAM" id="SSF52317">
    <property type="entry name" value="Class I glutamine amidotransferase-like"/>
    <property type="match status" value="1"/>
</dbReference>
<dbReference type="PANTHER" id="PTHR37947">
    <property type="entry name" value="BLL2462 PROTEIN"/>
    <property type="match status" value="1"/>
</dbReference>
<keyword evidence="2" id="KW-0472">Membrane</keyword>
<dbReference type="PANTHER" id="PTHR37947:SF1">
    <property type="entry name" value="BLL2462 PROTEIN"/>
    <property type="match status" value="1"/>
</dbReference>
<dbReference type="OrthoDB" id="224647at2"/>
<dbReference type="Proteomes" id="UP000317238">
    <property type="component" value="Unassembled WGS sequence"/>
</dbReference>
<evidence type="ECO:0000256" key="2">
    <source>
        <dbReference type="SAM" id="Phobius"/>
    </source>
</evidence>
<keyword evidence="4" id="KW-1185">Reference proteome</keyword>
<dbReference type="SUPFAM" id="SSF53300">
    <property type="entry name" value="vWA-like"/>
    <property type="match status" value="1"/>
</dbReference>
<feature type="transmembrane region" description="Helical" evidence="2">
    <location>
        <begin position="186"/>
        <end position="209"/>
    </location>
</feature>
<gene>
    <name evidence="3" type="ORF">Pan14r_12630</name>
</gene>